<dbReference type="Proteomes" id="UP000005740">
    <property type="component" value="Unassembled WGS sequence"/>
</dbReference>
<keyword evidence="1" id="KW-1133">Transmembrane helix</keyword>
<dbReference type="BioCyc" id="ABAU575584-HMP:GM69-3219-MONOMER"/>
<feature type="transmembrane region" description="Helical" evidence="1">
    <location>
        <begin position="6"/>
        <end position="23"/>
    </location>
</feature>
<dbReference type="AlphaFoldDB" id="D0CEI2"/>
<organism evidence="2 3">
    <name type="scientific">Acinetobacter baumannii (strain ATCC 19606 / DSM 30007 / JCM 6841 / CCUG 19606 / CIP 70.34 / NBRC 109757 / NCIMB 12457 / NCTC 12156 / 81)</name>
    <dbReference type="NCBI Taxonomy" id="575584"/>
    <lineage>
        <taxon>Bacteria</taxon>
        <taxon>Pseudomonadati</taxon>
        <taxon>Pseudomonadota</taxon>
        <taxon>Gammaproteobacteria</taxon>
        <taxon>Moraxellales</taxon>
        <taxon>Moraxellaceae</taxon>
        <taxon>Acinetobacter</taxon>
        <taxon>Acinetobacter calcoaceticus/baumannii complex</taxon>
    </lineage>
</organism>
<gene>
    <name evidence="2" type="ORF">HMPREF0010_03162</name>
</gene>
<name>D0CEI2_ACIB2</name>
<sequence>MQVKKYKIFFLAVFVFFLIFKFLNNKYQKYIINENEEKGFCTSENKYLTDEEKLINLKADFLAIQMEHWIREGREGFNVYDNAMYISKFNFNNKGKVIKVISTSKLDKTFEDNMGIVAVATMQEYYDNKDCKKDKRRCKDLSENKNNLKSLWTKDNRVDIDYVKNLPMNYSVITSGGIIFPLSSLKKISNGNYSIEAYSFNKLCCDNKEISKEIKATDLKIVGNWKRMKGGEKLYSTKEPKLNLNQINGEDIDAVYIMKLYENLALNEPEQIQRYGVRMSVASLRKDIYPFVRRILVTACGTISEEEQVFNSSETQSGEDISLRKRNKLY</sequence>
<reference evidence="3" key="1">
    <citation type="journal article" date="2012" name="PLoS ONE">
        <title>The success of Acinetobacter species; genetic, metabolic and virulence attributes.</title>
        <authorList>
            <person name="Peleg A.Y."/>
            <person name="de Breij A."/>
            <person name="Adams M.D."/>
            <person name="Cerqueira G.M."/>
            <person name="Mocali S."/>
            <person name="Galardini M."/>
            <person name="Nibbering P.H."/>
            <person name="Earl A.M."/>
            <person name="Ward D.V."/>
            <person name="Paterson D.L."/>
            <person name="Seifert H."/>
            <person name="Dijkshoorn L."/>
        </authorList>
    </citation>
    <scope>NUCLEOTIDE SEQUENCE [LARGE SCALE GENOMIC DNA]</scope>
    <source>
        <strain evidence="3">ATCC 19606 / DSM 30007 / JCM 6841 / CCUG 19606 / CIP 70.34 / NBRC 109757 / NCIMB 12457 / NCTC 12156 / 81</strain>
    </source>
</reference>
<proteinExistence type="predicted"/>
<accession>D0CEI2</accession>
<evidence type="ECO:0000313" key="3">
    <source>
        <dbReference type="Proteomes" id="UP000005740"/>
    </source>
</evidence>
<evidence type="ECO:0000313" key="2">
    <source>
        <dbReference type="EMBL" id="EEX02493.1"/>
    </source>
</evidence>
<dbReference type="EMBL" id="GG704578">
    <property type="protein sequence ID" value="EEX02493.1"/>
    <property type="molecule type" value="Genomic_DNA"/>
</dbReference>
<keyword evidence="1" id="KW-0472">Membrane</keyword>
<keyword evidence="1" id="KW-0812">Transmembrane</keyword>
<protein>
    <submittedName>
        <fullName evidence="2">Uncharacterized protein</fullName>
    </submittedName>
</protein>
<evidence type="ECO:0000256" key="1">
    <source>
        <dbReference type="SAM" id="Phobius"/>
    </source>
</evidence>